<organism evidence="2">
    <name type="scientific">Culex pipiens</name>
    <name type="common">House mosquito</name>
    <dbReference type="NCBI Taxonomy" id="7175"/>
    <lineage>
        <taxon>Eukaryota</taxon>
        <taxon>Metazoa</taxon>
        <taxon>Ecdysozoa</taxon>
        <taxon>Arthropoda</taxon>
        <taxon>Hexapoda</taxon>
        <taxon>Insecta</taxon>
        <taxon>Pterygota</taxon>
        <taxon>Neoptera</taxon>
        <taxon>Endopterygota</taxon>
        <taxon>Diptera</taxon>
        <taxon>Nematocera</taxon>
        <taxon>Culicoidea</taxon>
        <taxon>Culicidae</taxon>
        <taxon>Culicinae</taxon>
        <taxon>Culicini</taxon>
        <taxon>Culex</taxon>
        <taxon>Culex</taxon>
    </lineage>
</organism>
<evidence type="ECO:0000313" key="2">
    <source>
        <dbReference type="EMBL" id="CAG6462881.1"/>
    </source>
</evidence>
<evidence type="ECO:0000256" key="1">
    <source>
        <dbReference type="SAM" id="MobiDB-lite"/>
    </source>
</evidence>
<dbReference type="PANTHER" id="PTHR46486:SF1">
    <property type="entry name" value="CCHC-TYPE DOMAIN-CONTAINING PROTEIN"/>
    <property type="match status" value="1"/>
</dbReference>
<proteinExistence type="predicted"/>
<name>A0A8D8F907_CULPI</name>
<dbReference type="EMBL" id="HBUE01046578">
    <property type="protein sequence ID" value="CAG6462881.1"/>
    <property type="molecule type" value="Transcribed_RNA"/>
</dbReference>
<dbReference type="AlphaFoldDB" id="A0A8D8F907"/>
<feature type="region of interest" description="Disordered" evidence="1">
    <location>
        <begin position="312"/>
        <end position="354"/>
    </location>
</feature>
<feature type="compositionally biased region" description="Basic and acidic residues" evidence="1">
    <location>
        <begin position="274"/>
        <end position="286"/>
    </location>
</feature>
<dbReference type="PANTHER" id="PTHR46486">
    <property type="entry name" value="CCHC-TYPE DOMAIN-CONTAINING PROTEIN"/>
    <property type="match status" value="1"/>
</dbReference>
<accession>A0A8D8F907</accession>
<protein>
    <submittedName>
        <fullName evidence="2">(northern house mosquito) hypothetical protein</fullName>
    </submittedName>
</protein>
<reference evidence="2" key="1">
    <citation type="submission" date="2021-05" db="EMBL/GenBank/DDBJ databases">
        <authorList>
            <person name="Alioto T."/>
            <person name="Alioto T."/>
            <person name="Gomez Garrido J."/>
        </authorList>
    </citation>
    <scope>NUCLEOTIDE SEQUENCE</scope>
</reference>
<feature type="compositionally biased region" description="Low complexity" evidence="1">
    <location>
        <begin position="331"/>
        <end position="341"/>
    </location>
</feature>
<feature type="compositionally biased region" description="Basic residues" evidence="1">
    <location>
        <begin position="343"/>
        <end position="354"/>
    </location>
</feature>
<feature type="region of interest" description="Disordered" evidence="1">
    <location>
        <begin position="265"/>
        <end position="293"/>
    </location>
</feature>
<sequence>MSQVQTRENTFKVLLSNFPKRPTFEELHKFVHVNLALRPEQVKRLQINHAQNCAHVKCSELKIAQDIVAMHNEKHELVINKTKVKVRLMMEDGGVEVKIHDLSENVTDDEIVAFLRHYGDVLSIQETVWGEKFAFRGVSSGIRIAKMVLRRHIKSFVSIRNELTLVTYTGQPATCRHCTLTQHIGMSCVENKKLLGQKADLSERLKSSQITAPQSYAGVVNEGTSTTVLQTQTGPPQTNPIDCISISGTDTATILPNHSTEITNELSGIGTGDDNEHQIENSRNEESNDEEMPISMTPANMILENNFKVPFPIRDPKTSLDTISESESDISPGGSAPNSGRRGPGRPKKKKTRH</sequence>